<sequence>TESEEADGAVWVQQARKTTTTEPTTITDTSSTSMTSTSEEESSSKPEDDQEEEADNNLNTILAGSAAGIIIIVILILVIICIRRRRNSTIRSSIHKSGRRRRCASPGTPLSSKSASNKLPVENPIPRNANDADPGENVPEYKAPKPKKMKAADIDYKRVKQAALVMRKAYKGEVVSIKVYLQLCLLFASTSYICLIRGKGHTRNLQNVL</sequence>
<name>A0A0B1T7Y8_OESDE</name>
<evidence type="ECO:0000256" key="1">
    <source>
        <dbReference type="SAM" id="MobiDB-lite"/>
    </source>
</evidence>
<keyword evidence="4" id="KW-1185">Reference proteome</keyword>
<feature type="region of interest" description="Disordered" evidence="1">
    <location>
        <begin position="1"/>
        <end position="54"/>
    </location>
</feature>
<keyword evidence="2" id="KW-1133">Transmembrane helix</keyword>
<accession>A0A0B1T7Y8</accession>
<feature type="compositionally biased region" description="Basic residues" evidence="1">
    <location>
        <begin position="92"/>
        <end position="103"/>
    </location>
</feature>
<dbReference type="EMBL" id="KN550800">
    <property type="protein sequence ID" value="KHJ93374.1"/>
    <property type="molecule type" value="Genomic_DNA"/>
</dbReference>
<protein>
    <submittedName>
        <fullName evidence="3">Uncharacterized protein</fullName>
    </submittedName>
</protein>
<feature type="region of interest" description="Disordered" evidence="1">
    <location>
        <begin position="92"/>
        <end position="144"/>
    </location>
</feature>
<evidence type="ECO:0000256" key="2">
    <source>
        <dbReference type="SAM" id="Phobius"/>
    </source>
</evidence>
<organism evidence="3 4">
    <name type="scientific">Oesophagostomum dentatum</name>
    <name type="common">Nodular worm</name>
    <dbReference type="NCBI Taxonomy" id="61180"/>
    <lineage>
        <taxon>Eukaryota</taxon>
        <taxon>Metazoa</taxon>
        <taxon>Ecdysozoa</taxon>
        <taxon>Nematoda</taxon>
        <taxon>Chromadorea</taxon>
        <taxon>Rhabditida</taxon>
        <taxon>Rhabditina</taxon>
        <taxon>Rhabditomorpha</taxon>
        <taxon>Strongyloidea</taxon>
        <taxon>Strongylidae</taxon>
        <taxon>Oesophagostomum</taxon>
    </lineage>
</organism>
<feature type="non-terminal residue" evidence="3">
    <location>
        <position position="1"/>
    </location>
</feature>
<keyword evidence="2" id="KW-0472">Membrane</keyword>
<reference evidence="3 4" key="1">
    <citation type="submission" date="2014-03" db="EMBL/GenBank/DDBJ databases">
        <title>Draft genome of the hookworm Oesophagostomum dentatum.</title>
        <authorList>
            <person name="Mitreva M."/>
        </authorList>
    </citation>
    <scope>NUCLEOTIDE SEQUENCE [LARGE SCALE GENOMIC DNA]</scope>
    <source>
        <strain evidence="3 4">OD-Hann</strain>
    </source>
</reference>
<dbReference type="AlphaFoldDB" id="A0A0B1T7Y8"/>
<keyword evidence="2" id="KW-0812">Transmembrane</keyword>
<dbReference type="Proteomes" id="UP000053660">
    <property type="component" value="Unassembled WGS sequence"/>
</dbReference>
<feature type="transmembrane region" description="Helical" evidence="2">
    <location>
        <begin position="61"/>
        <end position="82"/>
    </location>
</feature>
<evidence type="ECO:0000313" key="3">
    <source>
        <dbReference type="EMBL" id="KHJ93374.1"/>
    </source>
</evidence>
<feature type="compositionally biased region" description="Polar residues" evidence="1">
    <location>
        <begin position="108"/>
        <end position="117"/>
    </location>
</feature>
<evidence type="ECO:0000313" key="4">
    <source>
        <dbReference type="Proteomes" id="UP000053660"/>
    </source>
</evidence>
<feature type="compositionally biased region" description="Low complexity" evidence="1">
    <location>
        <begin position="18"/>
        <end position="37"/>
    </location>
</feature>
<gene>
    <name evidence="3" type="ORF">OESDEN_06724</name>
</gene>
<proteinExistence type="predicted"/>